<dbReference type="Pfam" id="PF09674">
    <property type="entry name" value="DUF2400"/>
    <property type="match status" value="1"/>
</dbReference>
<comment type="caution">
    <text evidence="1">The sequence shown here is derived from an EMBL/GenBank/DDBJ whole genome shotgun (WGS) entry which is preliminary data.</text>
</comment>
<name>A0A644UER8_9ZZZZ</name>
<evidence type="ECO:0008006" key="2">
    <source>
        <dbReference type="Google" id="ProtNLM"/>
    </source>
</evidence>
<accession>A0A644UER8</accession>
<dbReference type="NCBIfam" id="TIGR02757">
    <property type="entry name" value="TIGR02757 family protein"/>
    <property type="match status" value="1"/>
</dbReference>
<gene>
    <name evidence="1" type="ORF">SDC9_23293</name>
</gene>
<evidence type="ECO:0000313" key="1">
    <source>
        <dbReference type="EMBL" id="MPL77437.1"/>
    </source>
</evidence>
<dbReference type="AlphaFoldDB" id="A0A644UER8"/>
<dbReference type="InterPro" id="IPR014127">
    <property type="entry name" value="CHP02757"/>
</dbReference>
<reference evidence="1" key="1">
    <citation type="submission" date="2019-08" db="EMBL/GenBank/DDBJ databases">
        <authorList>
            <person name="Kucharzyk K."/>
            <person name="Murdoch R.W."/>
            <person name="Higgins S."/>
            <person name="Loffler F."/>
        </authorList>
    </citation>
    <scope>NUCLEOTIDE SEQUENCE</scope>
</reference>
<dbReference type="EMBL" id="VSSQ01000107">
    <property type="protein sequence ID" value="MPL77437.1"/>
    <property type="molecule type" value="Genomic_DNA"/>
</dbReference>
<sequence length="260" mass="30404">MISKAKVSLLIDYAKIYNTKDFIETDPIKFPHQYSKKQDIEISSFISSWLAYGNRKAILQTLSLIHQEINLNYSNSPFEYIKQRGFEKYKNNNQSLYRFYKYNDFYNLCNTLHKIYIQENNNSLEEKIEKELKQKNIEQDNINSNPCLEVIEIIIEIFKDVAGIPINTKSACKRLCMLLRWLVRNDNIVDLGIWTILKPEDLIIPVDTHVHQQALLLNLIKSKQANMQTALEITAKLKEVFPEDPTLSDFSLFGYGVNNK</sequence>
<proteinExistence type="predicted"/>
<organism evidence="1">
    <name type="scientific">bioreactor metagenome</name>
    <dbReference type="NCBI Taxonomy" id="1076179"/>
    <lineage>
        <taxon>unclassified sequences</taxon>
        <taxon>metagenomes</taxon>
        <taxon>ecological metagenomes</taxon>
    </lineage>
</organism>
<protein>
    <recommendedName>
        <fullName evidence="2">TIGR02757 family protein</fullName>
    </recommendedName>
</protein>